<dbReference type="Pfam" id="PF00389">
    <property type="entry name" value="2-Hacid_dh"/>
    <property type="match status" value="1"/>
</dbReference>
<evidence type="ECO:0000256" key="4">
    <source>
        <dbReference type="RuleBase" id="RU003719"/>
    </source>
</evidence>
<dbReference type="InterPro" id="IPR036291">
    <property type="entry name" value="NAD(P)-bd_dom_sf"/>
</dbReference>
<dbReference type="PROSITE" id="PS00671">
    <property type="entry name" value="D_2_HYDROXYACID_DH_3"/>
    <property type="match status" value="1"/>
</dbReference>
<dbReference type="EMBL" id="JBHUIY010000014">
    <property type="protein sequence ID" value="MFD2233869.1"/>
    <property type="molecule type" value="Genomic_DNA"/>
</dbReference>
<dbReference type="SUPFAM" id="SSF51735">
    <property type="entry name" value="NAD(P)-binding Rossmann-fold domains"/>
    <property type="match status" value="1"/>
</dbReference>
<dbReference type="PANTHER" id="PTHR42789">
    <property type="entry name" value="D-ISOMER SPECIFIC 2-HYDROXYACID DEHYDROGENASE FAMILY PROTEIN (AFU_ORTHOLOGUE AFUA_6G10090)"/>
    <property type="match status" value="1"/>
</dbReference>
<evidence type="ECO:0000256" key="2">
    <source>
        <dbReference type="ARBA" id="ARBA00023002"/>
    </source>
</evidence>
<evidence type="ECO:0000256" key="1">
    <source>
        <dbReference type="ARBA" id="ARBA00005854"/>
    </source>
</evidence>
<dbReference type="EC" id="1.1.1.-" evidence="7"/>
<reference evidence="8" key="1">
    <citation type="journal article" date="2019" name="Int. J. Syst. Evol. Microbiol.">
        <title>The Global Catalogue of Microorganisms (GCM) 10K type strain sequencing project: providing services to taxonomists for standard genome sequencing and annotation.</title>
        <authorList>
            <consortium name="The Broad Institute Genomics Platform"/>
            <consortium name="The Broad Institute Genome Sequencing Center for Infectious Disease"/>
            <person name="Wu L."/>
            <person name="Ma J."/>
        </authorList>
    </citation>
    <scope>NUCLEOTIDE SEQUENCE [LARGE SCALE GENOMIC DNA]</scope>
    <source>
        <strain evidence="8">KCTC 15012</strain>
    </source>
</reference>
<organism evidence="7 8">
    <name type="scientific">Phaeospirillum tilakii</name>
    <dbReference type="NCBI Taxonomy" id="741673"/>
    <lineage>
        <taxon>Bacteria</taxon>
        <taxon>Pseudomonadati</taxon>
        <taxon>Pseudomonadota</taxon>
        <taxon>Alphaproteobacteria</taxon>
        <taxon>Rhodospirillales</taxon>
        <taxon>Rhodospirillaceae</taxon>
        <taxon>Phaeospirillum</taxon>
    </lineage>
</organism>
<feature type="domain" description="D-isomer specific 2-hydroxyacid dehydrogenase NAD-binding" evidence="6">
    <location>
        <begin position="107"/>
        <end position="284"/>
    </location>
</feature>
<evidence type="ECO:0000259" key="6">
    <source>
        <dbReference type="Pfam" id="PF02826"/>
    </source>
</evidence>
<evidence type="ECO:0000313" key="8">
    <source>
        <dbReference type="Proteomes" id="UP001597296"/>
    </source>
</evidence>
<dbReference type="Proteomes" id="UP001597296">
    <property type="component" value="Unassembled WGS sequence"/>
</dbReference>
<dbReference type="RefSeq" id="WP_377315769.1">
    <property type="nucleotide sequence ID" value="NZ_JBHUIY010000014.1"/>
</dbReference>
<evidence type="ECO:0000313" key="7">
    <source>
        <dbReference type="EMBL" id="MFD2233869.1"/>
    </source>
</evidence>
<proteinExistence type="inferred from homology"/>
<dbReference type="PROSITE" id="PS00670">
    <property type="entry name" value="D_2_HYDROXYACID_DH_2"/>
    <property type="match status" value="1"/>
</dbReference>
<gene>
    <name evidence="7" type="ORF">ACFSNB_08630</name>
</gene>
<dbReference type="CDD" id="cd12173">
    <property type="entry name" value="PGDH_4"/>
    <property type="match status" value="1"/>
</dbReference>
<dbReference type="Gene3D" id="3.40.50.720">
    <property type="entry name" value="NAD(P)-binding Rossmann-like Domain"/>
    <property type="match status" value="2"/>
</dbReference>
<dbReference type="InterPro" id="IPR050857">
    <property type="entry name" value="D-2-hydroxyacid_DH"/>
</dbReference>
<comment type="caution">
    <text evidence="7">The sequence shown here is derived from an EMBL/GenBank/DDBJ whole genome shotgun (WGS) entry which is preliminary data.</text>
</comment>
<name>A0ABW5C999_9PROT</name>
<dbReference type="InterPro" id="IPR006139">
    <property type="entry name" value="D-isomer_2_OHA_DH_cat_dom"/>
</dbReference>
<dbReference type="InterPro" id="IPR029753">
    <property type="entry name" value="D-isomer_DH_CS"/>
</dbReference>
<dbReference type="PANTHER" id="PTHR42789:SF1">
    <property type="entry name" value="D-ISOMER SPECIFIC 2-HYDROXYACID DEHYDROGENASE FAMILY PROTEIN (AFU_ORTHOLOGUE AFUA_6G10090)"/>
    <property type="match status" value="1"/>
</dbReference>
<accession>A0ABW5C999</accession>
<dbReference type="GO" id="GO:0016491">
    <property type="term" value="F:oxidoreductase activity"/>
    <property type="evidence" value="ECO:0007669"/>
    <property type="project" value="UniProtKB-KW"/>
</dbReference>
<sequence length="328" mass="33321">MGDTDGKRARCLCLQPIHPAAVARLEAGGLAVITGPAEAVAPDGIVALVSRNAPVTAALLDRLGELRVVAKHGAGLDAIDLAAASARGICVVSTPGANALSVAEHAVALMLAVAKRIVPADRAVRAGDFGYKFRADFTELAGKRLGIVGLGASGRQLARIAGLGLGMRILASSPTTADAVFAACGAERRDLPALLAEADVISLHLPGRPDTRHLIGAAELALVKPGAILINTARGAVLDEAALVAALQDGRLGGAGLDVFEAEPLPAAHPLAGFDRVVLSPHVAGSTEAALERMGQAVAEQILDLLGGRRPAHLANPAVWTARQGERA</sequence>
<dbReference type="SUPFAM" id="SSF52283">
    <property type="entry name" value="Formate/glycerate dehydrogenase catalytic domain-like"/>
    <property type="match status" value="1"/>
</dbReference>
<evidence type="ECO:0000259" key="5">
    <source>
        <dbReference type="Pfam" id="PF00389"/>
    </source>
</evidence>
<keyword evidence="8" id="KW-1185">Reference proteome</keyword>
<protein>
    <submittedName>
        <fullName evidence="7">Hydroxyacid dehydrogenase</fullName>
        <ecNumber evidence="7">1.1.1.-</ecNumber>
    </submittedName>
</protein>
<dbReference type="Pfam" id="PF02826">
    <property type="entry name" value="2-Hacid_dh_C"/>
    <property type="match status" value="1"/>
</dbReference>
<keyword evidence="2 4" id="KW-0560">Oxidoreductase</keyword>
<feature type="domain" description="D-isomer specific 2-hydroxyacid dehydrogenase catalytic" evidence="5">
    <location>
        <begin position="46"/>
        <end position="316"/>
    </location>
</feature>
<comment type="similarity">
    <text evidence="1 4">Belongs to the D-isomer specific 2-hydroxyacid dehydrogenase family.</text>
</comment>
<evidence type="ECO:0000256" key="3">
    <source>
        <dbReference type="ARBA" id="ARBA00023027"/>
    </source>
</evidence>
<dbReference type="InterPro" id="IPR006140">
    <property type="entry name" value="D-isomer_DH_NAD-bd"/>
</dbReference>
<keyword evidence="3" id="KW-0520">NAD</keyword>